<keyword evidence="2" id="KW-0808">Transferase</keyword>
<dbReference type="EMBL" id="SFBI01000118">
    <property type="protein sequence ID" value="TRU35380.1"/>
    <property type="molecule type" value="Genomic_DNA"/>
</dbReference>
<evidence type="ECO:0000313" key="4">
    <source>
        <dbReference type="EMBL" id="TRU35380.1"/>
    </source>
</evidence>
<dbReference type="GO" id="GO:0008168">
    <property type="term" value="F:methyltransferase activity"/>
    <property type="evidence" value="ECO:0007669"/>
    <property type="project" value="UniProtKB-KW"/>
</dbReference>
<protein>
    <submittedName>
        <fullName evidence="4">Uncharacterized protein</fullName>
    </submittedName>
</protein>
<dbReference type="SUPFAM" id="SSF53335">
    <property type="entry name" value="S-adenosyl-L-methionine-dependent methyltransferases"/>
    <property type="match status" value="1"/>
</dbReference>
<dbReference type="InterPro" id="IPR029063">
    <property type="entry name" value="SAM-dependent_MTases_sf"/>
</dbReference>
<name>A0A552ELS5_MICAE</name>
<dbReference type="AlphaFoldDB" id="A0A552ELS5"/>
<sequence length="64" mass="7045">MLANGKRRLKAREMLRLQGFPDDYQIVGSYQTMGKLTGNSLAISCVAAVVNSVIESLAVLRDQF</sequence>
<keyword evidence="3" id="KW-0680">Restriction system</keyword>
<accession>A0A552ELS5</accession>
<dbReference type="GO" id="GO:0032259">
    <property type="term" value="P:methylation"/>
    <property type="evidence" value="ECO:0007669"/>
    <property type="project" value="UniProtKB-KW"/>
</dbReference>
<gene>
    <name evidence="4" type="ORF">EWV92_13920</name>
</gene>
<evidence type="ECO:0000256" key="1">
    <source>
        <dbReference type="ARBA" id="ARBA00022603"/>
    </source>
</evidence>
<reference evidence="4 5" key="1">
    <citation type="submission" date="2019-01" db="EMBL/GenBank/DDBJ databases">
        <title>Coherence of Microcystis species and biogeography revealed through population genomics.</title>
        <authorList>
            <person name="Perez-Carrascal O.M."/>
            <person name="Terrat Y."/>
            <person name="Giani A."/>
            <person name="Fortin N."/>
            <person name="Tromas N."/>
            <person name="Shapiro B.J."/>
        </authorList>
    </citation>
    <scope>NUCLEOTIDE SEQUENCE [LARGE SCALE GENOMIC DNA]</scope>
    <source>
        <strain evidence="4">Ma_MB_S_20031200_S102</strain>
    </source>
</reference>
<proteinExistence type="predicted"/>
<organism evidence="4 5">
    <name type="scientific">Microcystis aeruginosa Ma_MB_S_20031200_S102</name>
    <dbReference type="NCBI Taxonomy" id="2486254"/>
    <lineage>
        <taxon>Bacteria</taxon>
        <taxon>Bacillati</taxon>
        <taxon>Cyanobacteriota</taxon>
        <taxon>Cyanophyceae</taxon>
        <taxon>Oscillatoriophycideae</taxon>
        <taxon>Chroococcales</taxon>
        <taxon>Microcystaceae</taxon>
        <taxon>Microcystis</taxon>
    </lineage>
</organism>
<dbReference type="InterPro" id="IPR001525">
    <property type="entry name" value="C5_MeTfrase"/>
</dbReference>
<keyword evidence="1" id="KW-0489">Methyltransferase</keyword>
<evidence type="ECO:0000313" key="5">
    <source>
        <dbReference type="Proteomes" id="UP000317708"/>
    </source>
</evidence>
<dbReference type="GO" id="GO:0009307">
    <property type="term" value="P:DNA restriction-modification system"/>
    <property type="evidence" value="ECO:0007669"/>
    <property type="project" value="UniProtKB-KW"/>
</dbReference>
<evidence type="ECO:0000256" key="3">
    <source>
        <dbReference type="ARBA" id="ARBA00022747"/>
    </source>
</evidence>
<comment type="caution">
    <text evidence="4">The sequence shown here is derived from an EMBL/GenBank/DDBJ whole genome shotgun (WGS) entry which is preliminary data.</text>
</comment>
<dbReference type="Pfam" id="PF00145">
    <property type="entry name" value="DNA_methylase"/>
    <property type="match status" value="1"/>
</dbReference>
<evidence type="ECO:0000256" key="2">
    <source>
        <dbReference type="ARBA" id="ARBA00022679"/>
    </source>
</evidence>
<dbReference type="Gene3D" id="3.90.120.10">
    <property type="entry name" value="DNA Methylase, subunit A, domain 2"/>
    <property type="match status" value="1"/>
</dbReference>
<dbReference type="Proteomes" id="UP000317708">
    <property type="component" value="Unassembled WGS sequence"/>
</dbReference>